<evidence type="ECO:0000313" key="2">
    <source>
        <dbReference type="EMBL" id="KAF4707924.1"/>
    </source>
</evidence>
<dbReference type="Proteomes" id="UP000574390">
    <property type="component" value="Unassembled WGS sequence"/>
</dbReference>
<organism evidence="2 3">
    <name type="scientific">Perkinsus olseni</name>
    <name type="common">Perkinsus atlanticus</name>
    <dbReference type="NCBI Taxonomy" id="32597"/>
    <lineage>
        <taxon>Eukaryota</taxon>
        <taxon>Sar</taxon>
        <taxon>Alveolata</taxon>
        <taxon>Perkinsozoa</taxon>
        <taxon>Perkinsea</taxon>
        <taxon>Perkinsida</taxon>
        <taxon>Perkinsidae</taxon>
        <taxon>Perkinsus</taxon>
    </lineage>
</organism>
<dbReference type="AlphaFoldDB" id="A0A7J6QH64"/>
<proteinExistence type="predicted"/>
<evidence type="ECO:0000313" key="3">
    <source>
        <dbReference type="Proteomes" id="UP000574390"/>
    </source>
</evidence>
<sequence>MPGYGTLSQWEYYSEERSGSASSEVLLASFAAAAGGSTNITQQCSEASPVRSGCGWSLPECGILPKTPLGASERITAHPSVNLFIPRSKVGFRGSMSETETDVKEIPRRKSTLN</sequence>
<gene>
    <name evidence="2" type="ORF">FOZ62_005950</name>
</gene>
<comment type="caution">
    <text evidence="2">The sequence shown here is derived from an EMBL/GenBank/DDBJ whole genome shotgun (WGS) entry which is preliminary data.</text>
</comment>
<dbReference type="EMBL" id="JABANM010029490">
    <property type="protein sequence ID" value="KAF4707924.1"/>
    <property type="molecule type" value="Genomic_DNA"/>
</dbReference>
<name>A0A7J6QH64_PEROL</name>
<reference evidence="2 3" key="1">
    <citation type="submission" date="2020-04" db="EMBL/GenBank/DDBJ databases">
        <title>Perkinsus olseni comparative genomics.</title>
        <authorList>
            <person name="Bogema D.R."/>
        </authorList>
    </citation>
    <scope>NUCLEOTIDE SEQUENCE [LARGE SCALE GENOMIC DNA]</scope>
    <source>
        <strain evidence="2">ATCC PRA-205</strain>
    </source>
</reference>
<accession>A0A7J6QH64</accession>
<feature type="region of interest" description="Disordered" evidence="1">
    <location>
        <begin position="94"/>
        <end position="114"/>
    </location>
</feature>
<feature type="non-terminal residue" evidence="2">
    <location>
        <position position="114"/>
    </location>
</feature>
<protein>
    <submittedName>
        <fullName evidence="2">Uncharacterized protein</fullName>
    </submittedName>
</protein>
<evidence type="ECO:0000256" key="1">
    <source>
        <dbReference type="SAM" id="MobiDB-lite"/>
    </source>
</evidence>